<name>A0A8D8I562_CULPI</name>
<protein>
    <submittedName>
        <fullName evidence="2">(northern house mosquito) hypothetical protein</fullName>
    </submittedName>
</protein>
<reference evidence="2" key="1">
    <citation type="submission" date="2021-05" db="EMBL/GenBank/DDBJ databases">
        <authorList>
            <person name="Alioto T."/>
            <person name="Alioto T."/>
            <person name="Gomez Garrido J."/>
        </authorList>
    </citation>
    <scope>NUCLEOTIDE SEQUENCE</scope>
</reference>
<dbReference type="EMBL" id="HBUE01340401">
    <property type="protein sequence ID" value="CAG6598120.1"/>
    <property type="molecule type" value="Transcribed_RNA"/>
</dbReference>
<dbReference type="EMBL" id="HBUE01233540">
    <property type="protein sequence ID" value="CAG6545957.1"/>
    <property type="molecule type" value="Transcribed_RNA"/>
</dbReference>
<sequence>MSSMLNTVLILAIFITFSNAQCTTGSRFACANCSTISVCSYGGIQVDAFRCDSVNASLPFCSGNTGVCKSAPEGSCIQPSELCPRASDTFPSECWIIPDHPKPPQGNASSRSLQLLAVHPL</sequence>
<organism evidence="2">
    <name type="scientific">Culex pipiens</name>
    <name type="common">House mosquito</name>
    <dbReference type="NCBI Taxonomy" id="7175"/>
    <lineage>
        <taxon>Eukaryota</taxon>
        <taxon>Metazoa</taxon>
        <taxon>Ecdysozoa</taxon>
        <taxon>Arthropoda</taxon>
        <taxon>Hexapoda</taxon>
        <taxon>Insecta</taxon>
        <taxon>Pterygota</taxon>
        <taxon>Neoptera</taxon>
        <taxon>Endopterygota</taxon>
        <taxon>Diptera</taxon>
        <taxon>Nematocera</taxon>
        <taxon>Culicoidea</taxon>
        <taxon>Culicidae</taxon>
        <taxon>Culicinae</taxon>
        <taxon>Culicini</taxon>
        <taxon>Culex</taxon>
        <taxon>Culex</taxon>
    </lineage>
</organism>
<feature type="signal peptide" evidence="1">
    <location>
        <begin position="1"/>
        <end position="20"/>
    </location>
</feature>
<keyword evidence="1" id="KW-0732">Signal</keyword>
<dbReference type="AlphaFoldDB" id="A0A8D8I562"/>
<evidence type="ECO:0000256" key="1">
    <source>
        <dbReference type="SAM" id="SignalP"/>
    </source>
</evidence>
<accession>A0A8D8I562</accession>
<evidence type="ECO:0000313" key="2">
    <source>
        <dbReference type="EMBL" id="CAG6545957.1"/>
    </source>
</evidence>
<proteinExistence type="predicted"/>
<feature type="chain" id="PRO_5036428156" evidence="1">
    <location>
        <begin position="21"/>
        <end position="121"/>
    </location>
</feature>